<organism evidence="1 2">
    <name type="scientific">Boletus edulis BED1</name>
    <dbReference type="NCBI Taxonomy" id="1328754"/>
    <lineage>
        <taxon>Eukaryota</taxon>
        <taxon>Fungi</taxon>
        <taxon>Dikarya</taxon>
        <taxon>Basidiomycota</taxon>
        <taxon>Agaricomycotina</taxon>
        <taxon>Agaricomycetes</taxon>
        <taxon>Agaricomycetidae</taxon>
        <taxon>Boletales</taxon>
        <taxon>Boletineae</taxon>
        <taxon>Boletaceae</taxon>
        <taxon>Boletoideae</taxon>
        <taxon>Boletus</taxon>
    </lineage>
</organism>
<evidence type="ECO:0000313" key="2">
    <source>
        <dbReference type="Proteomes" id="UP001194468"/>
    </source>
</evidence>
<reference evidence="1" key="1">
    <citation type="submission" date="2019-10" db="EMBL/GenBank/DDBJ databases">
        <authorList>
            <consortium name="DOE Joint Genome Institute"/>
            <person name="Kuo A."/>
            <person name="Miyauchi S."/>
            <person name="Kiss E."/>
            <person name="Drula E."/>
            <person name="Kohler A."/>
            <person name="Sanchez-Garcia M."/>
            <person name="Andreopoulos B."/>
            <person name="Barry K.W."/>
            <person name="Bonito G."/>
            <person name="Buee M."/>
            <person name="Carver A."/>
            <person name="Chen C."/>
            <person name="Cichocki N."/>
            <person name="Clum A."/>
            <person name="Culley D."/>
            <person name="Crous P.W."/>
            <person name="Fauchery L."/>
            <person name="Girlanda M."/>
            <person name="Hayes R."/>
            <person name="Keri Z."/>
            <person name="LaButti K."/>
            <person name="Lipzen A."/>
            <person name="Lombard V."/>
            <person name="Magnuson J."/>
            <person name="Maillard F."/>
            <person name="Morin E."/>
            <person name="Murat C."/>
            <person name="Nolan M."/>
            <person name="Ohm R."/>
            <person name="Pangilinan J."/>
            <person name="Pereira M."/>
            <person name="Perotto S."/>
            <person name="Peter M."/>
            <person name="Riley R."/>
            <person name="Sitrit Y."/>
            <person name="Stielow B."/>
            <person name="Szollosi G."/>
            <person name="Zifcakova L."/>
            <person name="Stursova M."/>
            <person name="Spatafora J.W."/>
            <person name="Tedersoo L."/>
            <person name="Vaario L.-M."/>
            <person name="Yamada A."/>
            <person name="Yan M."/>
            <person name="Wang P."/>
            <person name="Xu J."/>
            <person name="Bruns T."/>
            <person name="Baldrian P."/>
            <person name="Vilgalys R."/>
            <person name="Henrissat B."/>
            <person name="Grigoriev I.V."/>
            <person name="Hibbett D."/>
            <person name="Nagy L.G."/>
            <person name="Martin F.M."/>
        </authorList>
    </citation>
    <scope>NUCLEOTIDE SEQUENCE</scope>
    <source>
        <strain evidence="1">BED1</strain>
    </source>
</reference>
<reference evidence="1" key="2">
    <citation type="journal article" date="2020" name="Nat. Commun.">
        <title>Large-scale genome sequencing of mycorrhizal fungi provides insights into the early evolution of symbiotic traits.</title>
        <authorList>
            <person name="Miyauchi S."/>
            <person name="Kiss E."/>
            <person name="Kuo A."/>
            <person name="Drula E."/>
            <person name="Kohler A."/>
            <person name="Sanchez-Garcia M."/>
            <person name="Morin E."/>
            <person name="Andreopoulos B."/>
            <person name="Barry K.W."/>
            <person name="Bonito G."/>
            <person name="Buee M."/>
            <person name="Carver A."/>
            <person name="Chen C."/>
            <person name="Cichocki N."/>
            <person name="Clum A."/>
            <person name="Culley D."/>
            <person name="Crous P.W."/>
            <person name="Fauchery L."/>
            <person name="Girlanda M."/>
            <person name="Hayes R.D."/>
            <person name="Keri Z."/>
            <person name="LaButti K."/>
            <person name="Lipzen A."/>
            <person name="Lombard V."/>
            <person name="Magnuson J."/>
            <person name="Maillard F."/>
            <person name="Murat C."/>
            <person name="Nolan M."/>
            <person name="Ohm R.A."/>
            <person name="Pangilinan J."/>
            <person name="Pereira M.F."/>
            <person name="Perotto S."/>
            <person name="Peter M."/>
            <person name="Pfister S."/>
            <person name="Riley R."/>
            <person name="Sitrit Y."/>
            <person name="Stielow J.B."/>
            <person name="Szollosi G."/>
            <person name="Zifcakova L."/>
            <person name="Stursova M."/>
            <person name="Spatafora J.W."/>
            <person name="Tedersoo L."/>
            <person name="Vaario L.M."/>
            <person name="Yamada A."/>
            <person name="Yan M."/>
            <person name="Wang P."/>
            <person name="Xu J."/>
            <person name="Bruns T."/>
            <person name="Baldrian P."/>
            <person name="Vilgalys R."/>
            <person name="Dunand C."/>
            <person name="Henrissat B."/>
            <person name="Grigoriev I.V."/>
            <person name="Hibbett D."/>
            <person name="Nagy L.G."/>
            <person name="Martin F.M."/>
        </authorList>
    </citation>
    <scope>NUCLEOTIDE SEQUENCE</scope>
    <source>
        <strain evidence="1">BED1</strain>
    </source>
</reference>
<gene>
    <name evidence="1" type="ORF">L210DRAFT_933222</name>
</gene>
<name>A0AAD4BZJ5_BOLED</name>
<accession>A0AAD4BZJ5</accession>
<evidence type="ECO:0000313" key="1">
    <source>
        <dbReference type="EMBL" id="KAF8443737.1"/>
    </source>
</evidence>
<proteinExistence type="predicted"/>
<comment type="caution">
    <text evidence="1">The sequence shown here is derived from an EMBL/GenBank/DDBJ whole genome shotgun (WGS) entry which is preliminary data.</text>
</comment>
<dbReference type="Proteomes" id="UP001194468">
    <property type="component" value="Unassembled WGS sequence"/>
</dbReference>
<dbReference type="AlphaFoldDB" id="A0AAD4BZJ5"/>
<dbReference type="EMBL" id="WHUW01000007">
    <property type="protein sequence ID" value="KAF8443737.1"/>
    <property type="molecule type" value="Genomic_DNA"/>
</dbReference>
<sequence length="206" mass="22870">MRPEQCRTDICMENQSRCVFREYAGWMESAERLDNTPERYGTKVYESSVRVVEPECVKKTKASGGKSELEGDGEEVYVWQIKSVNDLQSAMDLKLTHRRSGIGVASMNAGLLHVVSDSSTGFALPIQRSSNTFMMVQIQSPGAKAYASASELPSVGDESVNMLLIQMCTDVMCPQFLTGDRAASQLHSARSYSWKSVFVFTVLQEN</sequence>
<protein>
    <submittedName>
        <fullName evidence="1">Uncharacterized protein</fullName>
    </submittedName>
</protein>
<keyword evidence="2" id="KW-1185">Reference proteome</keyword>